<dbReference type="eggNOG" id="COG1086">
    <property type="taxonomic scope" value="Bacteria"/>
</dbReference>
<evidence type="ECO:0000256" key="1">
    <source>
        <dbReference type="ARBA" id="ARBA00007430"/>
    </source>
</evidence>
<dbReference type="CDD" id="cd05237">
    <property type="entry name" value="UDP_invert_4-6DH_SDR_e"/>
    <property type="match status" value="1"/>
</dbReference>
<protein>
    <submittedName>
        <fullName evidence="3">UDP-N-acetylglucosamine dehydratase/epimerase</fullName>
    </submittedName>
</protein>
<dbReference type="STRING" id="573370.DMR_40270"/>
<comment type="similarity">
    <text evidence="1">Belongs to the polysaccharide synthase family.</text>
</comment>
<accession>C4XP17</accession>
<dbReference type="HOGENOM" id="CLU_013560_4_1_7"/>
<dbReference type="Proteomes" id="UP000009071">
    <property type="component" value="Chromosome"/>
</dbReference>
<dbReference type="InterPro" id="IPR036291">
    <property type="entry name" value="NAD(P)-bd_dom_sf"/>
</dbReference>
<dbReference type="Gene3D" id="3.40.50.720">
    <property type="entry name" value="NAD(P)-binding Rossmann-like Domain"/>
    <property type="match status" value="1"/>
</dbReference>
<dbReference type="InterPro" id="IPR051203">
    <property type="entry name" value="Polysaccharide_Synthase-Rel"/>
</dbReference>
<dbReference type="RefSeq" id="WP_015862650.1">
    <property type="nucleotide sequence ID" value="NC_012796.1"/>
</dbReference>
<proteinExistence type="inferred from homology"/>
<dbReference type="InterPro" id="IPR003869">
    <property type="entry name" value="Polysac_CapD-like"/>
</dbReference>
<dbReference type="EMBL" id="AP010904">
    <property type="protein sequence ID" value="BAH77518.1"/>
    <property type="molecule type" value="Genomic_DNA"/>
</dbReference>
<dbReference type="SUPFAM" id="SSF51735">
    <property type="entry name" value="NAD(P)-binding Rossmann-fold domains"/>
    <property type="match status" value="1"/>
</dbReference>
<dbReference type="KEGG" id="dma:DMR_40270"/>
<dbReference type="Pfam" id="PF02719">
    <property type="entry name" value="Polysacc_synt_2"/>
    <property type="match status" value="1"/>
</dbReference>
<dbReference type="InterPro" id="IPR020025">
    <property type="entry name" value="PseB"/>
</dbReference>
<dbReference type="PANTHER" id="PTHR43318:SF2">
    <property type="entry name" value="UDP-N-ACETYLGLUCOSAMINE 4,6-DEHYDRATASE (INVERTING)"/>
    <property type="match status" value="1"/>
</dbReference>
<name>C4XP17_SOLM1</name>
<evidence type="ECO:0000313" key="4">
    <source>
        <dbReference type="Proteomes" id="UP000009071"/>
    </source>
</evidence>
<evidence type="ECO:0000313" key="3">
    <source>
        <dbReference type="EMBL" id="BAH77518.1"/>
    </source>
</evidence>
<dbReference type="NCBIfam" id="TIGR03589">
    <property type="entry name" value="PseB"/>
    <property type="match status" value="1"/>
</dbReference>
<keyword evidence="4" id="KW-1185">Reference proteome</keyword>
<feature type="domain" description="Polysaccharide biosynthesis protein CapD-like" evidence="2">
    <location>
        <begin position="7"/>
        <end position="280"/>
    </location>
</feature>
<reference evidence="3 4" key="1">
    <citation type="journal article" date="2009" name="Genome Res.">
        <title>Whole genome sequence of Desulfovibrio magneticus strain RS-1 revealed common gene clusters in magnetotactic bacteria.</title>
        <authorList>
            <person name="Nakazawa H."/>
            <person name="Arakaki A."/>
            <person name="Narita-Yamada S."/>
            <person name="Yashiro I."/>
            <person name="Jinno K."/>
            <person name="Aoki N."/>
            <person name="Tsuruyama A."/>
            <person name="Okamura Y."/>
            <person name="Tanikawa S."/>
            <person name="Fujita N."/>
            <person name="Takeyama H."/>
            <person name="Matsunaga T."/>
        </authorList>
    </citation>
    <scope>NUCLEOTIDE SEQUENCE [LARGE SCALE GENOMIC DNA]</scope>
    <source>
        <strain evidence="4">ATCC 700980 / DSM 13731 / RS-1</strain>
    </source>
</reference>
<sequence>MLKDKAILITGGTGSFGKKLTEILLRDHKPRKIIIFSRDEMKQWKMQQTYPASRYPCMRYFVGDVRDLDRLSLAFMGVDIVIHAAALKIVPTAEYNPFEAVRTNITGSQNVITAAIARDVEKVLALSTDKAVSPANLYGATKLCMEKLFIAGNSYVGSQRLRLAVVRYGNVVGSRGSVVPLFLKMRRKGVLTITDPRMTRFWITLEQSVRFVISCLANMSGGEVFVPKLPSMNIQDLAQGLAPECRTEVIGIRPGEKLHELLISRDEARNTLEQGDRFLIRPSFEYFAGPAETPAGTPVPEDFEYSSGSNAWQLRHEDLAELARNLVLDDDAR</sequence>
<evidence type="ECO:0000259" key="2">
    <source>
        <dbReference type="Pfam" id="PF02719"/>
    </source>
</evidence>
<dbReference type="PANTHER" id="PTHR43318">
    <property type="entry name" value="UDP-N-ACETYLGLUCOSAMINE 4,6-DEHYDRATASE"/>
    <property type="match status" value="1"/>
</dbReference>
<dbReference type="OrthoDB" id="9769113at2"/>
<organism evidence="3 4">
    <name type="scientific">Solidesulfovibrio magneticus (strain ATCC 700980 / DSM 13731 / RS-1)</name>
    <name type="common">Desulfovibrio magneticus</name>
    <dbReference type="NCBI Taxonomy" id="573370"/>
    <lineage>
        <taxon>Bacteria</taxon>
        <taxon>Pseudomonadati</taxon>
        <taxon>Thermodesulfobacteriota</taxon>
        <taxon>Desulfovibrionia</taxon>
        <taxon>Desulfovibrionales</taxon>
        <taxon>Desulfovibrionaceae</taxon>
        <taxon>Solidesulfovibrio</taxon>
    </lineage>
</organism>
<gene>
    <name evidence="3" type="ordered locus">DMR_40270</name>
</gene>
<dbReference type="AlphaFoldDB" id="C4XP17"/>